<dbReference type="PANTHER" id="PTHR13696:SF96">
    <property type="entry name" value="COBQ_COBB_MIND_PARA NUCLEOTIDE BINDING DOMAIN-CONTAINING PROTEIN"/>
    <property type="match status" value="1"/>
</dbReference>
<gene>
    <name evidence="2" type="ORF">BCS90_17600</name>
</gene>
<proteinExistence type="predicted"/>
<comment type="caution">
    <text evidence="2">The sequence shown here is derived from an EMBL/GenBank/DDBJ whole genome shotgun (WGS) entry which is preliminary data.</text>
</comment>
<evidence type="ECO:0000259" key="1">
    <source>
        <dbReference type="Pfam" id="PF01656"/>
    </source>
</evidence>
<dbReference type="PANTHER" id="PTHR13696">
    <property type="entry name" value="P-LOOP CONTAINING NUCLEOSIDE TRIPHOSPHATE HYDROLASE"/>
    <property type="match status" value="1"/>
</dbReference>
<dbReference type="Gene3D" id="3.40.50.300">
    <property type="entry name" value="P-loop containing nucleotide triphosphate hydrolases"/>
    <property type="match status" value="1"/>
</dbReference>
<dbReference type="PIRSF" id="PIRSF009320">
    <property type="entry name" value="Nuc_binding_HP_1000"/>
    <property type="match status" value="1"/>
</dbReference>
<dbReference type="Pfam" id="PF01656">
    <property type="entry name" value="CbiA"/>
    <property type="match status" value="1"/>
</dbReference>
<dbReference type="EMBL" id="MDBS01000028">
    <property type="protein sequence ID" value="PMP29210.1"/>
    <property type="molecule type" value="Genomic_DNA"/>
</dbReference>
<reference evidence="2" key="1">
    <citation type="submission" date="2016-07" db="EMBL/GenBank/DDBJ databases">
        <authorList>
            <person name="Kauffman K."/>
            <person name="Arevalo P."/>
            <person name="Polz M.F."/>
        </authorList>
    </citation>
    <scope>NUCLEOTIDE SEQUENCE</scope>
    <source>
        <strain evidence="2">10N.222.46.E12</strain>
    </source>
</reference>
<dbReference type="AlphaFoldDB" id="A0A7Z1MJN5"/>
<dbReference type="InterPro" id="IPR027417">
    <property type="entry name" value="P-loop_NTPase"/>
</dbReference>
<accession>A0A7Z1MJN5</accession>
<dbReference type="InterPro" id="IPR050678">
    <property type="entry name" value="DNA_Partitioning_ATPase"/>
</dbReference>
<reference evidence="2" key="2">
    <citation type="journal article" date="2018" name="Nature">
        <title>A major lineage of non-tailed dsDNA viruses as unrecognized killers of marine bacteria.</title>
        <authorList>
            <person name="Kauffman K.M."/>
            <person name="Hussain F.A."/>
            <person name="Yang J."/>
            <person name="Arevalo P."/>
            <person name="Brown J.M."/>
            <person name="Chang W.K."/>
            <person name="VanInsberghe D."/>
            <person name="Elsherbini J."/>
            <person name="Sharma R.S."/>
            <person name="Cutler M.B."/>
            <person name="Kelly L."/>
            <person name="Polz M.F."/>
        </authorList>
    </citation>
    <scope>NUCLEOTIDE SEQUENCE</scope>
    <source>
        <strain evidence="2">10N.222.46.E12</strain>
    </source>
</reference>
<name>A0A7Z1MJN5_9VIBR</name>
<dbReference type="SUPFAM" id="SSF52540">
    <property type="entry name" value="P-loop containing nucleoside triphosphate hydrolases"/>
    <property type="match status" value="1"/>
</dbReference>
<protein>
    <recommendedName>
        <fullName evidence="1">CobQ/CobB/MinD/ParA nucleotide binding domain-containing protein</fullName>
    </recommendedName>
</protein>
<evidence type="ECO:0000313" key="2">
    <source>
        <dbReference type="EMBL" id="PMP29210.1"/>
    </source>
</evidence>
<dbReference type="CDD" id="cd02042">
    <property type="entry name" value="ParAB_family"/>
    <property type="match status" value="1"/>
</dbReference>
<sequence length="229" mass="25457">MTGKIVSVANSKGGVGKSTKAANLAIDAANKGLNVLLVDSEKSGTMLDYGNRDIENLTVINGYEKAFPKMLDVYRNSYDLIMVDTAGVNADLQGDDDNFQETLNHKILTKTDLLIIPVEPSPVAIRKTYRFIQTAENYLEAARGNMQAIIVVNKYSAQTKLSRELVRDLPTLTDIPVSKNRIRKAECVMQAEIDLLSVNEYAPNEKVALDIRLFEKEVFELLGFEEVKL</sequence>
<feature type="domain" description="CobQ/CobB/MinD/ParA nucleotide binding" evidence="1">
    <location>
        <begin position="7"/>
        <end position="192"/>
    </location>
</feature>
<dbReference type="InterPro" id="IPR002586">
    <property type="entry name" value="CobQ/CobB/MinD/ParA_Nub-bd_dom"/>
</dbReference>
<organism evidence="2">
    <name type="scientific">Vibrio cyclitrophicus</name>
    <dbReference type="NCBI Taxonomy" id="47951"/>
    <lineage>
        <taxon>Bacteria</taxon>
        <taxon>Pseudomonadati</taxon>
        <taxon>Pseudomonadota</taxon>
        <taxon>Gammaproteobacteria</taxon>
        <taxon>Vibrionales</taxon>
        <taxon>Vibrionaceae</taxon>
        <taxon>Vibrio</taxon>
    </lineage>
</organism>